<protein>
    <submittedName>
        <fullName evidence="2">Uncharacterized protein</fullName>
    </submittedName>
</protein>
<gene>
    <name evidence="2" type="ORF">DPMN_118774</name>
</gene>
<evidence type="ECO:0000256" key="1">
    <source>
        <dbReference type="SAM" id="MobiDB-lite"/>
    </source>
</evidence>
<dbReference type="AlphaFoldDB" id="A0A9D4GI15"/>
<keyword evidence="3" id="KW-1185">Reference proteome</keyword>
<reference evidence="2" key="1">
    <citation type="journal article" date="2019" name="bioRxiv">
        <title>The Genome of the Zebra Mussel, Dreissena polymorpha: A Resource for Invasive Species Research.</title>
        <authorList>
            <person name="McCartney M.A."/>
            <person name="Auch B."/>
            <person name="Kono T."/>
            <person name="Mallez S."/>
            <person name="Zhang Y."/>
            <person name="Obille A."/>
            <person name="Becker A."/>
            <person name="Abrahante J.E."/>
            <person name="Garbe J."/>
            <person name="Badalamenti J.P."/>
            <person name="Herman A."/>
            <person name="Mangelson H."/>
            <person name="Liachko I."/>
            <person name="Sullivan S."/>
            <person name="Sone E.D."/>
            <person name="Koren S."/>
            <person name="Silverstein K.A.T."/>
            <person name="Beckman K.B."/>
            <person name="Gohl D.M."/>
        </authorList>
    </citation>
    <scope>NUCLEOTIDE SEQUENCE</scope>
    <source>
        <strain evidence="2">Duluth1</strain>
        <tissue evidence="2">Whole animal</tissue>
    </source>
</reference>
<evidence type="ECO:0000313" key="3">
    <source>
        <dbReference type="Proteomes" id="UP000828390"/>
    </source>
</evidence>
<organism evidence="2 3">
    <name type="scientific">Dreissena polymorpha</name>
    <name type="common">Zebra mussel</name>
    <name type="synonym">Mytilus polymorpha</name>
    <dbReference type="NCBI Taxonomy" id="45954"/>
    <lineage>
        <taxon>Eukaryota</taxon>
        <taxon>Metazoa</taxon>
        <taxon>Spiralia</taxon>
        <taxon>Lophotrochozoa</taxon>
        <taxon>Mollusca</taxon>
        <taxon>Bivalvia</taxon>
        <taxon>Autobranchia</taxon>
        <taxon>Heteroconchia</taxon>
        <taxon>Euheterodonta</taxon>
        <taxon>Imparidentia</taxon>
        <taxon>Neoheterodontei</taxon>
        <taxon>Myida</taxon>
        <taxon>Dreissenoidea</taxon>
        <taxon>Dreissenidae</taxon>
        <taxon>Dreissena</taxon>
    </lineage>
</organism>
<feature type="region of interest" description="Disordered" evidence="1">
    <location>
        <begin position="273"/>
        <end position="295"/>
    </location>
</feature>
<dbReference type="Proteomes" id="UP000828390">
    <property type="component" value="Unassembled WGS sequence"/>
</dbReference>
<evidence type="ECO:0000313" key="2">
    <source>
        <dbReference type="EMBL" id="KAH3817242.1"/>
    </source>
</evidence>
<proteinExistence type="predicted"/>
<accession>A0A9D4GI15</accession>
<dbReference type="EMBL" id="JAIWYP010000005">
    <property type="protein sequence ID" value="KAH3817242.1"/>
    <property type="molecule type" value="Genomic_DNA"/>
</dbReference>
<reference evidence="2" key="2">
    <citation type="submission" date="2020-11" db="EMBL/GenBank/DDBJ databases">
        <authorList>
            <person name="McCartney M.A."/>
            <person name="Auch B."/>
            <person name="Kono T."/>
            <person name="Mallez S."/>
            <person name="Becker A."/>
            <person name="Gohl D.M."/>
            <person name="Silverstein K.A.T."/>
            <person name="Koren S."/>
            <person name="Bechman K.B."/>
            <person name="Herman A."/>
            <person name="Abrahante J.E."/>
            <person name="Garbe J."/>
        </authorList>
    </citation>
    <scope>NUCLEOTIDE SEQUENCE</scope>
    <source>
        <strain evidence="2">Duluth1</strain>
        <tissue evidence="2">Whole animal</tissue>
    </source>
</reference>
<comment type="caution">
    <text evidence="2">The sequence shown here is derived from an EMBL/GenBank/DDBJ whole genome shotgun (WGS) entry which is preliminary data.</text>
</comment>
<name>A0A9D4GI15_DREPO</name>
<sequence>MSCFTSCPVVIPCQPFKPARGLCPVSLLYRLNHTHLPVVSVMSRCYTVSTIHTCPWSLSCRVVIPSQPNTPARGLCCYTVLTIHTCLWSPVVIPCQPYTPARGLPLLYRLNHTHLPVVSVMSRCYTVSTIHTCPWSLCYTVSTIHTCPWSLSCPVVIPSQPYTPARGLCVIPSQPYTPARGLCHVPLLYRLNHTHLPVVSVSYRLNHTKLPVVSVLFRLNYTHLPVVSVLYRLNHTYLPVVSVMSRCYTVSTIHTRLWSLFFASRRPADGRDIHLHGGRATGTGTLPTEERGPHSAVRTSCSLGYVMRIKYFA</sequence>